<dbReference type="InterPro" id="IPR011991">
    <property type="entry name" value="ArsR-like_HTH"/>
</dbReference>
<dbReference type="Gene3D" id="1.10.10.10">
    <property type="entry name" value="Winged helix-like DNA-binding domain superfamily/Winged helix DNA-binding domain"/>
    <property type="match status" value="1"/>
</dbReference>
<dbReference type="SMART" id="SM00344">
    <property type="entry name" value="HTH_ASNC"/>
    <property type="match status" value="1"/>
</dbReference>
<dbReference type="RefSeq" id="WP_013492612.1">
    <property type="nucleotide sequence ID" value="NC_014830.1"/>
</dbReference>
<keyword evidence="1" id="KW-0805">Transcription regulation</keyword>
<name>E6SAM4_INTC7</name>
<dbReference type="SUPFAM" id="SSF54909">
    <property type="entry name" value="Dimeric alpha+beta barrel"/>
    <property type="match status" value="1"/>
</dbReference>
<dbReference type="eggNOG" id="COG1522">
    <property type="taxonomic scope" value="Bacteria"/>
</dbReference>
<dbReference type="AlphaFoldDB" id="E6SAM4"/>
<dbReference type="PROSITE" id="PS00519">
    <property type="entry name" value="HTH_ASNC_1"/>
    <property type="match status" value="1"/>
</dbReference>
<keyword evidence="2" id="KW-0238">DNA-binding</keyword>
<evidence type="ECO:0000313" key="6">
    <source>
        <dbReference type="Proteomes" id="UP000008914"/>
    </source>
</evidence>
<dbReference type="CDD" id="cd00090">
    <property type="entry name" value="HTH_ARSR"/>
    <property type="match status" value="1"/>
</dbReference>
<dbReference type="InterPro" id="IPR019887">
    <property type="entry name" value="Tscrpt_reg_AsnC/Lrp_C"/>
</dbReference>
<dbReference type="KEGG" id="ica:Intca_1785"/>
<dbReference type="InterPro" id="IPR036390">
    <property type="entry name" value="WH_DNA-bd_sf"/>
</dbReference>
<organism evidence="5 6">
    <name type="scientific">Intrasporangium calvum (strain ATCC 23552 / DSM 43043 / JCM 3097 / NBRC 12989 / NCIMB 10167 / NRRL B-3866 / 7 KIP)</name>
    <dbReference type="NCBI Taxonomy" id="710696"/>
    <lineage>
        <taxon>Bacteria</taxon>
        <taxon>Bacillati</taxon>
        <taxon>Actinomycetota</taxon>
        <taxon>Actinomycetes</taxon>
        <taxon>Micrococcales</taxon>
        <taxon>Intrasporangiaceae</taxon>
        <taxon>Intrasporangium</taxon>
    </lineage>
</organism>
<dbReference type="FunFam" id="1.10.10.10:FF:000083">
    <property type="entry name" value="AsnC family transcriptional regulator"/>
    <property type="match status" value="1"/>
</dbReference>
<dbReference type="EMBL" id="CP002343">
    <property type="protein sequence ID" value="ADU48297.1"/>
    <property type="molecule type" value="Genomic_DNA"/>
</dbReference>
<dbReference type="HOGENOM" id="CLU_091233_5_0_11"/>
<dbReference type="InterPro" id="IPR000485">
    <property type="entry name" value="AsnC-type_HTH_dom"/>
</dbReference>
<dbReference type="InterPro" id="IPR011008">
    <property type="entry name" value="Dimeric_a/b-barrel"/>
</dbReference>
<feature type="domain" description="HTH asnC-type" evidence="4">
    <location>
        <begin position="1"/>
        <end position="62"/>
    </location>
</feature>
<dbReference type="Gene3D" id="3.30.70.920">
    <property type="match status" value="1"/>
</dbReference>
<dbReference type="GO" id="GO:0043565">
    <property type="term" value="F:sequence-specific DNA binding"/>
    <property type="evidence" value="ECO:0007669"/>
    <property type="project" value="InterPro"/>
</dbReference>
<evidence type="ECO:0000256" key="3">
    <source>
        <dbReference type="ARBA" id="ARBA00023163"/>
    </source>
</evidence>
<dbReference type="SUPFAM" id="SSF46785">
    <property type="entry name" value="Winged helix' DNA-binding domain"/>
    <property type="match status" value="1"/>
</dbReference>
<reference evidence="5 6" key="1">
    <citation type="journal article" date="2010" name="Stand. Genomic Sci.">
        <title>Complete genome sequence of Intrasporangium calvum type strain (7 KIP).</title>
        <authorList>
            <person name="Del Rio T.G."/>
            <person name="Chertkov O."/>
            <person name="Yasawong M."/>
            <person name="Lucas S."/>
            <person name="Deshpande S."/>
            <person name="Cheng J.F."/>
            <person name="Detter C."/>
            <person name="Tapia R."/>
            <person name="Han C."/>
            <person name="Goodwin L."/>
            <person name="Pitluck S."/>
            <person name="Liolios K."/>
            <person name="Ivanova N."/>
            <person name="Mavromatis K."/>
            <person name="Pati A."/>
            <person name="Chen A."/>
            <person name="Palaniappan K."/>
            <person name="Land M."/>
            <person name="Hauser L."/>
            <person name="Chang Y.J."/>
            <person name="Jeffries C.D."/>
            <person name="Rohde M."/>
            <person name="Pukall R."/>
            <person name="Sikorski J."/>
            <person name="Goker M."/>
            <person name="Woyke T."/>
            <person name="Bristow J."/>
            <person name="Eisen J.A."/>
            <person name="Markowitz V."/>
            <person name="Hugenholtz P."/>
            <person name="Kyrpides N.C."/>
            <person name="Klenk H.P."/>
            <person name="Lapidus A."/>
        </authorList>
    </citation>
    <scope>NUCLEOTIDE SEQUENCE [LARGE SCALE GENOMIC DNA]</scope>
    <source>
        <strain evidence="6">ATCC 23552 / DSM 43043 / JCM 3097 / NBRC 12989 / 7 KIP</strain>
    </source>
</reference>
<dbReference type="FunFam" id="3.30.70.920:FF:000003">
    <property type="entry name" value="AsnC family transcriptional regulator"/>
    <property type="match status" value="1"/>
</dbReference>
<protein>
    <submittedName>
        <fullName evidence="5">Transcriptional regulator, AsnC family</fullName>
    </submittedName>
</protein>
<proteinExistence type="predicted"/>
<evidence type="ECO:0000256" key="1">
    <source>
        <dbReference type="ARBA" id="ARBA00023015"/>
    </source>
</evidence>
<dbReference type="InterPro" id="IPR019885">
    <property type="entry name" value="Tscrpt_reg_HTH_AsnC-type_CS"/>
</dbReference>
<evidence type="ECO:0000313" key="5">
    <source>
        <dbReference type="EMBL" id="ADU48297.1"/>
    </source>
</evidence>
<dbReference type="PROSITE" id="PS50956">
    <property type="entry name" value="HTH_ASNC_2"/>
    <property type="match status" value="1"/>
</dbReference>
<dbReference type="OrthoDB" id="166264at2"/>
<accession>E6SAM4</accession>
<gene>
    <name evidence="5" type="ordered locus">Intca_1785</name>
</gene>
<dbReference type="Proteomes" id="UP000008914">
    <property type="component" value="Chromosome"/>
</dbReference>
<dbReference type="GO" id="GO:0005829">
    <property type="term" value="C:cytosol"/>
    <property type="evidence" value="ECO:0007669"/>
    <property type="project" value="TreeGrafter"/>
</dbReference>
<keyword evidence="6" id="KW-1185">Reference proteome</keyword>
<dbReference type="InterPro" id="IPR019888">
    <property type="entry name" value="Tscrpt_reg_AsnC-like"/>
</dbReference>
<dbReference type="PANTHER" id="PTHR30154:SF53">
    <property type="entry name" value="HTH-TYPE TRANSCRIPTIONAL REGULATOR LRPC"/>
    <property type="match status" value="1"/>
</dbReference>
<sequence length="152" mass="16454">MEDLDRRLVGLLLADGRMSFTDLGRATGLSTSAVHQRVRRLEERGVITGYTATVSPEALSLPLTALISVTPFDPSAPDDVPERLRHIPEIEDCYSVAGDESYILKIRTSIPGALEDLLARIRTAANVSTRTTVVLSTPWEGRSSAAEAPAHD</sequence>
<keyword evidence="3" id="KW-0804">Transcription</keyword>
<dbReference type="InterPro" id="IPR036388">
    <property type="entry name" value="WH-like_DNA-bd_sf"/>
</dbReference>
<dbReference type="STRING" id="710696.Intca_1785"/>
<evidence type="ECO:0000256" key="2">
    <source>
        <dbReference type="ARBA" id="ARBA00023125"/>
    </source>
</evidence>
<dbReference type="Pfam" id="PF13404">
    <property type="entry name" value="HTH_AsnC-type"/>
    <property type="match status" value="1"/>
</dbReference>
<dbReference type="GO" id="GO:0043200">
    <property type="term" value="P:response to amino acid"/>
    <property type="evidence" value="ECO:0007669"/>
    <property type="project" value="TreeGrafter"/>
</dbReference>
<evidence type="ECO:0000259" key="4">
    <source>
        <dbReference type="PROSITE" id="PS50956"/>
    </source>
</evidence>
<dbReference type="PRINTS" id="PR00033">
    <property type="entry name" value="HTHASNC"/>
</dbReference>
<dbReference type="PANTHER" id="PTHR30154">
    <property type="entry name" value="LEUCINE-RESPONSIVE REGULATORY PROTEIN"/>
    <property type="match status" value="1"/>
</dbReference>
<dbReference type="Pfam" id="PF01037">
    <property type="entry name" value="AsnC_trans_reg"/>
    <property type="match status" value="1"/>
</dbReference>